<gene>
    <name evidence="1" type="ORF">MOV92_13215</name>
</gene>
<name>A0ABY3X7Q5_9GAMM</name>
<dbReference type="RefSeq" id="WP_148648890.1">
    <property type="nucleotide sequence ID" value="NZ_CP011131.1"/>
</dbReference>
<reference evidence="1 2" key="1">
    <citation type="submission" date="2022-03" db="EMBL/GenBank/DDBJ databases">
        <title>Complete genome sequence of Lysobacter capsici VKM B-2533 and Lysobacter gummosus 10.1.1, promising sources of lytic agents.</title>
        <authorList>
            <person name="Tarlachkov S.V."/>
            <person name="Kudryakova I.V."/>
            <person name="Afoshin A.S."/>
            <person name="Leontyevskaya E.A."/>
            <person name="Leontyevskaya N.V."/>
        </authorList>
    </citation>
    <scope>NUCLEOTIDE SEQUENCE [LARGE SCALE GENOMIC DNA]</scope>
    <source>
        <strain evidence="1 2">10.1.1</strain>
    </source>
</reference>
<dbReference type="EMBL" id="CP093547">
    <property type="protein sequence ID" value="UNP27491.1"/>
    <property type="molecule type" value="Genomic_DNA"/>
</dbReference>
<keyword evidence="2" id="KW-1185">Reference proteome</keyword>
<evidence type="ECO:0000313" key="1">
    <source>
        <dbReference type="EMBL" id="UNP27491.1"/>
    </source>
</evidence>
<sequence length="135" mass="14941">MRLFVAHFVLCEENLWFTDEFQSTVLRRSRTHYLSAQLFSADDAKAAYERVIGLVDGFSDANHDGPGDLTTYECIGVHELEDVTPAGETLEVALSTNYGIDVGQIALGEDAPPIASKSDLLLMAQGEYWKPSSRR</sequence>
<protein>
    <submittedName>
        <fullName evidence="1">Uncharacterized protein</fullName>
    </submittedName>
</protein>
<dbReference type="Proteomes" id="UP000829194">
    <property type="component" value="Chromosome"/>
</dbReference>
<accession>A0ABY3X7Q5</accession>
<proteinExistence type="predicted"/>
<evidence type="ECO:0000313" key="2">
    <source>
        <dbReference type="Proteomes" id="UP000829194"/>
    </source>
</evidence>
<organism evidence="1 2">
    <name type="scientific">Lysobacter gummosus</name>
    <dbReference type="NCBI Taxonomy" id="262324"/>
    <lineage>
        <taxon>Bacteria</taxon>
        <taxon>Pseudomonadati</taxon>
        <taxon>Pseudomonadota</taxon>
        <taxon>Gammaproteobacteria</taxon>
        <taxon>Lysobacterales</taxon>
        <taxon>Lysobacteraceae</taxon>
        <taxon>Lysobacter</taxon>
    </lineage>
</organism>